<evidence type="ECO:0000313" key="3">
    <source>
        <dbReference type="Proteomes" id="UP000013909"/>
    </source>
</evidence>
<dbReference type="Pfam" id="PF01381">
    <property type="entry name" value="HTH_3"/>
    <property type="match status" value="1"/>
</dbReference>
<name>R7ZYW0_9BACT</name>
<proteinExistence type="predicted"/>
<dbReference type="GO" id="GO:0003677">
    <property type="term" value="F:DNA binding"/>
    <property type="evidence" value="ECO:0007669"/>
    <property type="project" value="InterPro"/>
</dbReference>
<dbReference type="STRING" id="1232681.ADIS_0249"/>
<organism evidence="2 3">
    <name type="scientific">Lunatimonas lonarensis</name>
    <dbReference type="NCBI Taxonomy" id="1232681"/>
    <lineage>
        <taxon>Bacteria</taxon>
        <taxon>Pseudomonadati</taxon>
        <taxon>Bacteroidota</taxon>
        <taxon>Cytophagia</taxon>
        <taxon>Cytophagales</taxon>
        <taxon>Cyclobacteriaceae</taxon>
    </lineage>
</organism>
<reference evidence="2 3" key="1">
    <citation type="submission" date="2013-02" db="EMBL/GenBank/DDBJ databases">
        <title>A novel strain isolated from Lonar lake, Maharashtra, India.</title>
        <authorList>
            <person name="Singh A."/>
        </authorList>
    </citation>
    <scope>NUCLEOTIDE SEQUENCE [LARGE SCALE GENOMIC DNA]</scope>
    <source>
        <strain evidence="2 3">AK24</strain>
    </source>
</reference>
<sequence>MKNVGQTIRAKRESMGLLLRQVAAYLDIDQAILSKIERNERKPNKEIIIKLAEILEFDKEELLVQFLSEKIAYEIVDEECASEVLKAAEEKVKYMKSNFIKS</sequence>
<evidence type="ECO:0000259" key="1">
    <source>
        <dbReference type="PROSITE" id="PS50943"/>
    </source>
</evidence>
<protein>
    <recommendedName>
        <fullName evidence="1">HTH cro/C1-type domain-containing protein</fullName>
    </recommendedName>
</protein>
<evidence type="ECO:0000313" key="2">
    <source>
        <dbReference type="EMBL" id="EON79244.1"/>
    </source>
</evidence>
<dbReference type="CDD" id="cd00093">
    <property type="entry name" value="HTH_XRE"/>
    <property type="match status" value="1"/>
</dbReference>
<dbReference type="Gene3D" id="1.10.260.40">
    <property type="entry name" value="lambda repressor-like DNA-binding domains"/>
    <property type="match status" value="1"/>
</dbReference>
<dbReference type="InterPro" id="IPR010982">
    <property type="entry name" value="Lambda_DNA-bd_dom_sf"/>
</dbReference>
<dbReference type="AlphaFoldDB" id="R7ZYW0"/>
<keyword evidence="3" id="KW-1185">Reference proteome</keyword>
<dbReference type="Proteomes" id="UP000013909">
    <property type="component" value="Unassembled WGS sequence"/>
</dbReference>
<dbReference type="InterPro" id="IPR001387">
    <property type="entry name" value="Cro/C1-type_HTH"/>
</dbReference>
<dbReference type="SUPFAM" id="SSF47413">
    <property type="entry name" value="lambda repressor-like DNA-binding domains"/>
    <property type="match status" value="1"/>
</dbReference>
<comment type="caution">
    <text evidence="2">The sequence shown here is derived from an EMBL/GenBank/DDBJ whole genome shotgun (WGS) entry which is preliminary data.</text>
</comment>
<dbReference type="SMART" id="SM00530">
    <property type="entry name" value="HTH_XRE"/>
    <property type="match status" value="1"/>
</dbReference>
<dbReference type="PROSITE" id="PS50943">
    <property type="entry name" value="HTH_CROC1"/>
    <property type="match status" value="1"/>
</dbReference>
<gene>
    <name evidence="2" type="ORF">ADIS_0249</name>
</gene>
<accession>R7ZYW0</accession>
<dbReference type="PATRIC" id="fig|1288963.3.peg.247"/>
<dbReference type="EMBL" id="AQHR01000010">
    <property type="protein sequence ID" value="EON79244.1"/>
    <property type="molecule type" value="Genomic_DNA"/>
</dbReference>
<feature type="domain" description="HTH cro/C1-type" evidence="1">
    <location>
        <begin position="8"/>
        <end position="62"/>
    </location>
</feature>